<proteinExistence type="inferred from homology"/>
<protein>
    <recommendedName>
        <fullName evidence="2">non-specific serine/threonine protein kinase</fullName>
        <ecNumber evidence="2">2.7.11.1</ecNumber>
    </recommendedName>
</protein>
<dbReference type="GO" id="GO:0004674">
    <property type="term" value="F:protein serine/threonine kinase activity"/>
    <property type="evidence" value="ECO:0007669"/>
    <property type="project" value="UniProtKB-KW"/>
</dbReference>
<comment type="catalytic activity">
    <reaction evidence="9">
        <text>L-threonyl-[protein] + ATP = O-phospho-L-threonyl-[protein] + ADP + H(+)</text>
        <dbReference type="Rhea" id="RHEA:46608"/>
        <dbReference type="Rhea" id="RHEA-COMP:11060"/>
        <dbReference type="Rhea" id="RHEA-COMP:11605"/>
        <dbReference type="ChEBI" id="CHEBI:15378"/>
        <dbReference type="ChEBI" id="CHEBI:30013"/>
        <dbReference type="ChEBI" id="CHEBI:30616"/>
        <dbReference type="ChEBI" id="CHEBI:61977"/>
        <dbReference type="ChEBI" id="CHEBI:456216"/>
        <dbReference type="EC" id="2.7.11.1"/>
    </reaction>
</comment>
<comment type="catalytic activity">
    <reaction evidence="10">
        <text>L-seryl-[protein] + ATP = O-phospho-L-seryl-[protein] + ADP + H(+)</text>
        <dbReference type="Rhea" id="RHEA:17989"/>
        <dbReference type="Rhea" id="RHEA-COMP:9863"/>
        <dbReference type="Rhea" id="RHEA-COMP:11604"/>
        <dbReference type="ChEBI" id="CHEBI:15378"/>
        <dbReference type="ChEBI" id="CHEBI:29999"/>
        <dbReference type="ChEBI" id="CHEBI:30616"/>
        <dbReference type="ChEBI" id="CHEBI:83421"/>
        <dbReference type="ChEBI" id="CHEBI:456216"/>
        <dbReference type="EC" id="2.7.11.1"/>
    </reaction>
</comment>
<dbReference type="FunFam" id="3.30.200.20:FF:000524">
    <property type="entry name" value="Non-specific serine/threonine protein kinase"/>
    <property type="match status" value="1"/>
</dbReference>
<evidence type="ECO:0000256" key="9">
    <source>
        <dbReference type="ARBA" id="ARBA00047899"/>
    </source>
</evidence>
<feature type="compositionally biased region" description="Low complexity" evidence="11">
    <location>
        <begin position="97"/>
        <end position="112"/>
    </location>
</feature>
<dbReference type="EC" id="2.7.11.1" evidence="2"/>
<dbReference type="PROSITE" id="PS50817">
    <property type="entry name" value="INTEIN_N_TER"/>
    <property type="match status" value="1"/>
</dbReference>
<gene>
    <name evidence="14" type="ORF">CAOG_003553</name>
</gene>
<keyword evidence="15" id="KW-1185">Reference proteome</keyword>
<feature type="region of interest" description="Disordered" evidence="11">
    <location>
        <begin position="334"/>
        <end position="359"/>
    </location>
</feature>
<dbReference type="OrthoDB" id="432483at2759"/>
<evidence type="ECO:0000256" key="8">
    <source>
        <dbReference type="ARBA" id="ARBA00022840"/>
    </source>
</evidence>
<dbReference type="SUPFAM" id="SSF56112">
    <property type="entry name" value="Protein kinase-like (PK-like)"/>
    <property type="match status" value="1"/>
</dbReference>
<feature type="region of interest" description="Disordered" evidence="11">
    <location>
        <begin position="67"/>
        <end position="280"/>
    </location>
</feature>
<dbReference type="InterPro" id="IPR000961">
    <property type="entry name" value="AGC-kinase_C"/>
</dbReference>
<dbReference type="GO" id="GO:0005524">
    <property type="term" value="F:ATP binding"/>
    <property type="evidence" value="ECO:0007669"/>
    <property type="project" value="UniProtKB-KW"/>
</dbReference>
<dbReference type="SMART" id="SM00220">
    <property type="entry name" value="S_TKc"/>
    <property type="match status" value="1"/>
</dbReference>
<keyword evidence="3" id="KW-0723">Serine/threonine-protein kinase</keyword>
<dbReference type="Gene3D" id="1.10.510.10">
    <property type="entry name" value="Transferase(Phosphotransferase) domain 1"/>
    <property type="match status" value="1"/>
</dbReference>
<reference evidence="15" key="1">
    <citation type="submission" date="2011-02" db="EMBL/GenBank/DDBJ databases">
        <title>The Genome Sequence of Capsaspora owczarzaki ATCC 30864.</title>
        <authorList>
            <person name="Russ C."/>
            <person name="Cuomo C."/>
            <person name="Burger G."/>
            <person name="Gray M.W."/>
            <person name="Holland P.W.H."/>
            <person name="King N."/>
            <person name="Lang F.B.F."/>
            <person name="Roger A.J."/>
            <person name="Ruiz-Trillo I."/>
            <person name="Young S.K."/>
            <person name="Zeng Q."/>
            <person name="Gargeya S."/>
            <person name="Alvarado L."/>
            <person name="Berlin A."/>
            <person name="Chapman S.B."/>
            <person name="Chen Z."/>
            <person name="Freedman E."/>
            <person name="Gellesch M."/>
            <person name="Goldberg J."/>
            <person name="Griggs A."/>
            <person name="Gujja S."/>
            <person name="Heilman E."/>
            <person name="Heiman D."/>
            <person name="Howarth C."/>
            <person name="Mehta T."/>
            <person name="Neiman D."/>
            <person name="Pearson M."/>
            <person name="Roberts A."/>
            <person name="Saif S."/>
            <person name="Shea T."/>
            <person name="Shenoy N."/>
            <person name="Sisk P."/>
            <person name="Stolte C."/>
            <person name="Sykes S."/>
            <person name="White J."/>
            <person name="Yandava C."/>
            <person name="Haas B."/>
            <person name="Nusbaum C."/>
            <person name="Birren B."/>
        </authorList>
    </citation>
    <scope>NUCLEOTIDE SEQUENCE</scope>
    <source>
        <strain evidence="15">ATCC 30864</strain>
    </source>
</reference>
<evidence type="ECO:0000256" key="4">
    <source>
        <dbReference type="ARBA" id="ARBA00022553"/>
    </source>
</evidence>
<evidence type="ECO:0000256" key="2">
    <source>
        <dbReference type="ARBA" id="ARBA00012513"/>
    </source>
</evidence>
<dbReference type="Proteomes" id="UP000008743">
    <property type="component" value="Unassembled WGS sequence"/>
</dbReference>
<dbReference type="InParanoid" id="A0A0D2WPN0"/>
<evidence type="ECO:0000313" key="14">
    <source>
        <dbReference type="EMBL" id="KJE92633.1"/>
    </source>
</evidence>
<dbReference type="EMBL" id="KE346364">
    <property type="protein sequence ID" value="KJE92633.1"/>
    <property type="molecule type" value="Genomic_DNA"/>
</dbReference>
<evidence type="ECO:0000259" key="12">
    <source>
        <dbReference type="PROSITE" id="PS50011"/>
    </source>
</evidence>
<evidence type="ECO:0000256" key="7">
    <source>
        <dbReference type="ARBA" id="ARBA00022777"/>
    </source>
</evidence>
<feature type="compositionally biased region" description="Low complexity" evidence="11">
    <location>
        <begin position="175"/>
        <end position="246"/>
    </location>
</feature>
<evidence type="ECO:0000259" key="13">
    <source>
        <dbReference type="PROSITE" id="PS51285"/>
    </source>
</evidence>
<dbReference type="CDD" id="cd05574">
    <property type="entry name" value="STKc_phototropin_like"/>
    <property type="match status" value="1"/>
</dbReference>
<dbReference type="RefSeq" id="XP_004363281.1">
    <property type="nucleotide sequence ID" value="XM_004363224.2"/>
</dbReference>
<dbReference type="InterPro" id="IPR006141">
    <property type="entry name" value="Intein_N"/>
</dbReference>
<evidence type="ECO:0000256" key="5">
    <source>
        <dbReference type="ARBA" id="ARBA00022679"/>
    </source>
</evidence>
<evidence type="ECO:0000313" key="15">
    <source>
        <dbReference type="Proteomes" id="UP000008743"/>
    </source>
</evidence>
<accession>A0A0D2WPN0</accession>
<dbReference type="Gene3D" id="3.30.200.20">
    <property type="entry name" value="Phosphorylase Kinase, domain 1"/>
    <property type="match status" value="1"/>
</dbReference>
<keyword evidence="5" id="KW-0808">Transferase</keyword>
<name>A0A0D2WPN0_CAPO3</name>
<dbReference type="OMA" id="FREHAYI"/>
<feature type="region of interest" description="Disordered" evidence="11">
    <location>
        <begin position="730"/>
        <end position="750"/>
    </location>
</feature>
<keyword evidence="8" id="KW-0067">ATP-binding</keyword>
<feature type="compositionally biased region" description="Low complexity" evidence="11">
    <location>
        <begin position="121"/>
        <end position="138"/>
    </location>
</feature>
<dbReference type="InterPro" id="IPR008271">
    <property type="entry name" value="Ser/Thr_kinase_AS"/>
</dbReference>
<dbReference type="SMART" id="SM00133">
    <property type="entry name" value="S_TK_X"/>
    <property type="match status" value="1"/>
</dbReference>
<evidence type="ECO:0000256" key="10">
    <source>
        <dbReference type="ARBA" id="ARBA00048679"/>
    </source>
</evidence>
<dbReference type="STRING" id="595528.A0A0D2WPN0"/>
<dbReference type="PROSITE" id="PS51285">
    <property type="entry name" value="AGC_KINASE_CTER"/>
    <property type="match status" value="1"/>
</dbReference>
<dbReference type="PROSITE" id="PS50011">
    <property type="entry name" value="PROTEIN_KINASE_DOM"/>
    <property type="match status" value="1"/>
</dbReference>
<evidence type="ECO:0000256" key="1">
    <source>
        <dbReference type="ARBA" id="ARBA00009903"/>
    </source>
</evidence>
<feature type="compositionally biased region" description="Low complexity" evidence="11">
    <location>
        <begin position="334"/>
        <end position="343"/>
    </location>
</feature>
<dbReference type="Pfam" id="PF00069">
    <property type="entry name" value="Pkinase"/>
    <property type="match status" value="1"/>
</dbReference>
<keyword evidence="6" id="KW-0547">Nucleotide-binding</keyword>
<comment type="similarity">
    <text evidence="1">Belongs to the protein kinase superfamily. AGC Ser/Thr protein kinase family.</text>
</comment>
<feature type="domain" description="Protein kinase" evidence="12">
    <location>
        <begin position="395"/>
        <end position="684"/>
    </location>
</feature>
<dbReference type="InterPro" id="IPR011009">
    <property type="entry name" value="Kinase-like_dom_sf"/>
</dbReference>
<dbReference type="PROSITE" id="PS00108">
    <property type="entry name" value="PROTEIN_KINASE_ST"/>
    <property type="match status" value="1"/>
</dbReference>
<feature type="compositionally biased region" description="Low complexity" evidence="11">
    <location>
        <begin position="69"/>
        <end position="83"/>
    </location>
</feature>
<organism evidence="14 15">
    <name type="scientific">Capsaspora owczarzaki (strain ATCC 30864)</name>
    <dbReference type="NCBI Taxonomy" id="595528"/>
    <lineage>
        <taxon>Eukaryota</taxon>
        <taxon>Filasterea</taxon>
        <taxon>Capsaspora</taxon>
    </lineage>
</organism>
<keyword evidence="4" id="KW-0597">Phosphoprotein</keyword>
<dbReference type="eggNOG" id="KOG0610">
    <property type="taxonomic scope" value="Eukaryota"/>
</dbReference>
<evidence type="ECO:0000256" key="6">
    <source>
        <dbReference type="ARBA" id="ARBA00022741"/>
    </source>
</evidence>
<dbReference type="AlphaFoldDB" id="A0A0D2WPN0"/>
<dbReference type="PhylomeDB" id="A0A0D2WPN0"/>
<keyword evidence="7 14" id="KW-0418">Kinase</keyword>
<evidence type="ECO:0000256" key="11">
    <source>
        <dbReference type="SAM" id="MobiDB-lite"/>
    </source>
</evidence>
<sequence>MGNCAGGLLRPLGALVRPRRRPRDEEDGLFYETIGEGDLRATPSTNSLVVAGNRTMTTIGALAMTDAMSASRSTGSSSNRRGSGAAGGDSGGRTRRPPSSSVSTSASGSKPGNASHGLVGSTSSSSSKHSHSNNSKPSGRSSARRNTKSSAGSGRRKGSTSDNDDDQDLNGQPLSSEHSAASNASSIGGTSSPGGATTSDEEGSGLTSAALAALAASGERPSRTTAKTAAGAATATATTTSSGQSKAKSRGWSRFLRKNEQDSAAQAATGGAAPGGGAGHRSAMAAAALLGVVGTKPTYNRVLGADDPDAGNGVSRNNSSKSLASSEFHYFSTSNSGNSTDNGYRTDDSDSGGLSGIEFNVKRGTTTSHQLQQFPVMSYNAPDEPLSTSVSPDSFVKLKLLGKGDVGKVFLVMEKATQRLFAMKVLTKQEMVRRKKVKRVLTEREILATAKHPFIVRLFYSFQTTDKLYFVMEYCAGGEFFRTLQHMPQKCLPESHVRFYLAEVISALEYLHMIGYVYRDLKPENILLHESGHVKLADFDLSKQASFSGLPSVIKSSIMTYIRGHSGPGSFDTAPCVSLKTNSFVGTEEYIAPEVISGYGHSSSVDWWTLGILMFEMLFGCTPFKGADRDSTFYRIMRGELTFPDRPETSKACKNIIRRLLDTDETKRLGAVHGASDIKKHPFFKSINWPLLHNAQPPIVPKLSHPLDTSNFRAFNERLSELRGSDEILDEDSLDVGDPFRGFKQVSRQT</sequence>
<feature type="domain" description="AGC-kinase C-terminal" evidence="13">
    <location>
        <begin position="685"/>
        <end position="750"/>
    </location>
</feature>
<dbReference type="GO" id="GO:0016539">
    <property type="term" value="P:intein-mediated protein splicing"/>
    <property type="evidence" value="ECO:0007669"/>
    <property type="project" value="InterPro"/>
</dbReference>
<dbReference type="InterPro" id="IPR000719">
    <property type="entry name" value="Prot_kinase_dom"/>
</dbReference>
<dbReference type="PANTHER" id="PTHR45637">
    <property type="entry name" value="FLIPPASE KINASE 1-RELATED"/>
    <property type="match status" value="1"/>
</dbReference>
<evidence type="ECO:0000256" key="3">
    <source>
        <dbReference type="ARBA" id="ARBA00022527"/>
    </source>
</evidence>